<sequence length="97" mass="11072">MSEQQPPRQEIQQEPLQKLPTPQDLQHEGLDPAALHELFFMQPDNGPLLPAQMVKRALFPRWEVIVPAEFNPVDEEDRMIGNLLHEAAADQKHPGPH</sequence>
<dbReference type="OrthoDB" id="2382166at2"/>
<feature type="compositionally biased region" description="Low complexity" evidence="1">
    <location>
        <begin position="1"/>
        <end position="17"/>
    </location>
</feature>
<dbReference type="Proteomes" id="UP000027931">
    <property type="component" value="Unassembled WGS sequence"/>
</dbReference>
<feature type="region of interest" description="Disordered" evidence="1">
    <location>
        <begin position="1"/>
        <end position="30"/>
    </location>
</feature>
<comment type="caution">
    <text evidence="2">The sequence shown here is derived from an EMBL/GenBank/DDBJ whole genome shotgun (WGS) entry which is preliminary data.</text>
</comment>
<organism evidence="2 3">
    <name type="scientific">Tumebacillus flagellatus</name>
    <dbReference type="NCBI Taxonomy" id="1157490"/>
    <lineage>
        <taxon>Bacteria</taxon>
        <taxon>Bacillati</taxon>
        <taxon>Bacillota</taxon>
        <taxon>Bacilli</taxon>
        <taxon>Bacillales</taxon>
        <taxon>Alicyclobacillaceae</taxon>
        <taxon>Tumebacillus</taxon>
    </lineage>
</organism>
<dbReference type="RefSeq" id="WP_038083392.1">
    <property type="nucleotide sequence ID" value="NZ_JMIR01000001.1"/>
</dbReference>
<dbReference type="STRING" id="1157490.EL26_00900"/>
<gene>
    <name evidence="2" type="ORF">EL26_00900</name>
</gene>
<name>A0A074LSN9_9BACL</name>
<dbReference type="AlphaFoldDB" id="A0A074LSN9"/>
<keyword evidence="3" id="KW-1185">Reference proteome</keyword>
<protein>
    <submittedName>
        <fullName evidence="2">Uncharacterized protein</fullName>
    </submittedName>
</protein>
<evidence type="ECO:0000313" key="2">
    <source>
        <dbReference type="EMBL" id="KEO85146.1"/>
    </source>
</evidence>
<reference evidence="2 3" key="1">
    <citation type="journal article" date="2013" name="Int. J. Syst. Evol. Microbiol.">
        <title>Tumebacillus flagellatus sp. nov., an alpha-amylase/pullulanase-producing bacterium isolated from cassava wastewater.</title>
        <authorList>
            <person name="Wang Q."/>
            <person name="Xie N."/>
            <person name="Qin Y."/>
            <person name="Shen N."/>
            <person name="Zhu J."/>
            <person name="Mi H."/>
            <person name="Huang R."/>
        </authorList>
    </citation>
    <scope>NUCLEOTIDE SEQUENCE [LARGE SCALE GENOMIC DNA]</scope>
    <source>
        <strain evidence="2 3">GST4</strain>
    </source>
</reference>
<evidence type="ECO:0000313" key="3">
    <source>
        <dbReference type="Proteomes" id="UP000027931"/>
    </source>
</evidence>
<evidence type="ECO:0000256" key="1">
    <source>
        <dbReference type="SAM" id="MobiDB-lite"/>
    </source>
</evidence>
<proteinExistence type="predicted"/>
<accession>A0A074LSN9</accession>
<dbReference type="EMBL" id="JMIR01000001">
    <property type="protein sequence ID" value="KEO85146.1"/>
    <property type="molecule type" value="Genomic_DNA"/>
</dbReference>